<accession>A0A811L5X8</accession>
<sequence length="286" mass="33193">MNIDWVEGRVPKIDLPRLRKLCSGELKEEDESRFCFRYPNNCKGMGEIWCRLAKKFGTEVFELNCEVVQVAVGEKKLTYKNLLDDTTHTISYDRLLSTIPITELNKLSNHIIPSLSLSHSKVILVGVALHLPQNQLASQFSWAYYPRPETVFYRSTVISNFSDNMTPDNSKYWSVLCEIGRKPEDNIDEVVMIKDVIRDLIEVGLVDSEDQVHSTWFQIIPYGYPIPTINRKAEMDKCHKTLEKQQVYSRGRFGSWHYETSNQDNCFEIGRCLINRLYLDIAEPPF</sequence>
<organism evidence="1 2">
    <name type="scientific">Bursaphelenchus okinawaensis</name>
    <dbReference type="NCBI Taxonomy" id="465554"/>
    <lineage>
        <taxon>Eukaryota</taxon>
        <taxon>Metazoa</taxon>
        <taxon>Ecdysozoa</taxon>
        <taxon>Nematoda</taxon>
        <taxon>Chromadorea</taxon>
        <taxon>Rhabditida</taxon>
        <taxon>Tylenchina</taxon>
        <taxon>Tylenchomorpha</taxon>
        <taxon>Aphelenchoidea</taxon>
        <taxon>Aphelenchoididae</taxon>
        <taxon>Bursaphelenchus</taxon>
    </lineage>
</organism>
<protein>
    <recommendedName>
        <fullName evidence="3">Amine oxidase domain-containing protein</fullName>
    </recommendedName>
</protein>
<dbReference type="EMBL" id="CAJFDH010000005">
    <property type="protein sequence ID" value="CAD5223672.1"/>
    <property type="molecule type" value="Genomic_DNA"/>
</dbReference>
<keyword evidence="2" id="KW-1185">Reference proteome</keyword>
<dbReference type="Gene3D" id="3.50.50.60">
    <property type="entry name" value="FAD/NAD(P)-binding domain"/>
    <property type="match status" value="1"/>
</dbReference>
<dbReference type="OrthoDB" id="38045at2759"/>
<dbReference type="Proteomes" id="UP000614601">
    <property type="component" value="Unassembled WGS sequence"/>
</dbReference>
<evidence type="ECO:0008006" key="3">
    <source>
        <dbReference type="Google" id="ProtNLM"/>
    </source>
</evidence>
<dbReference type="InterPro" id="IPR036188">
    <property type="entry name" value="FAD/NAD-bd_sf"/>
</dbReference>
<proteinExistence type="predicted"/>
<dbReference type="AlphaFoldDB" id="A0A811L5X8"/>
<name>A0A811L5X8_9BILA</name>
<evidence type="ECO:0000313" key="1">
    <source>
        <dbReference type="EMBL" id="CAD5223672.1"/>
    </source>
</evidence>
<evidence type="ECO:0000313" key="2">
    <source>
        <dbReference type="Proteomes" id="UP000614601"/>
    </source>
</evidence>
<reference evidence="1" key="1">
    <citation type="submission" date="2020-09" db="EMBL/GenBank/DDBJ databases">
        <authorList>
            <person name="Kikuchi T."/>
        </authorList>
    </citation>
    <scope>NUCLEOTIDE SEQUENCE</scope>
    <source>
        <strain evidence="1">SH1</strain>
    </source>
</reference>
<dbReference type="Proteomes" id="UP000783686">
    <property type="component" value="Unassembled WGS sequence"/>
</dbReference>
<dbReference type="EMBL" id="CAJFCW020000005">
    <property type="protein sequence ID" value="CAG9118442.1"/>
    <property type="molecule type" value="Genomic_DNA"/>
</dbReference>
<comment type="caution">
    <text evidence="1">The sequence shown here is derived from an EMBL/GenBank/DDBJ whole genome shotgun (WGS) entry which is preliminary data.</text>
</comment>
<gene>
    <name evidence="1" type="ORF">BOKJ2_LOCUS10442</name>
</gene>